<dbReference type="InterPro" id="IPR029057">
    <property type="entry name" value="PRTase-like"/>
</dbReference>
<evidence type="ECO:0000313" key="2">
    <source>
        <dbReference type="EMBL" id="AEG18850.1"/>
    </source>
</evidence>
<protein>
    <submittedName>
        <fullName evidence="2">Phosphoribosyltransferase</fullName>
    </submittedName>
</protein>
<dbReference type="GeneID" id="10669349"/>
<dbReference type="AlphaFoldDB" id="F6D4X9"/>
<keyword evidence="2" id="KW-0328">Glycosyltransferase</keyword>
<dbReference type="HOGENOM" id="CLU_083583_0_0_2"/>
<evidence type="ECO:0000313" key="3">
    <source>
        <dbReference type="Proteomes" id="UP000009231"/>
    </source>
</evidence>
<accession>F6D4X9</accession>
<proteinExistence type="predicted"/>
<dbReference type="Proteomes" id="UP000009231">
    <property type="component" value="Chromosome"/>
</dbReference>
<dbReference type="KEGG" id="mew:MSWAN_1839"/>
<reference evidence="2 3" key="1">
    <citation type="journal article" date="2014" name="Int. J. Syst. Evol. Microbiol.">
        <title>Methanobacterium paludis sp. nov. and a novel strain of Methanobacterium lacus isolated from northern peatlands.</title>
        <authorList>
            <person name="Cadillo-Quiroz H."/>
            <person name="Brauer S.L."/>
            <person name="Goodson N."/>
            <person name="Yavitt J.B."/>
            <person name="Zinder S.H."/>
        </authorList>
    </citation>
    <scope>NUCLEOTIDE SEQUENCE [LARGE SCALE GENOMIC DNA]</scope>
    <source>
        <strain evidence="3">DSM 25820 / JCM 18151 / SWAN1</strain>
    </source>
</reference>
<dbReference type="EMBL" id="CP002772">
    <property type="protein sequence ID" value="AEG18850.1"/>
    <property type="molecule type" value="Genomic_DNA"/>
</dbReference>
<dbReference type="eggNOG" id="arCOG00041">
    <property type="taxonomic scope" value="Archaea"/>
</dbReference>
<dbReference type="CDD" id="cd06223">
    <property type="entry name" value="PRTases_typeI"/>
    <property type="match status" value="1"/>
</dbReference>
<dbReference type="Gene3D" id="3.40.50.2020">
    <property type="match status" value="1"/>
</dbReference>
<dbReference type="GO" id="GO:0016757">
    <property type="term" value="F:glycosyltransferase activity"/>
    <property type="evidence" value="ECO:0007669"/>
    <property type="project" value="UniProtKB-KW"/>
</dbReference>
<dbReference type="RefSeq" id="WP_013826349.1">
    <property type="nucleotide sequence ID" value="NC_015574.1"/>
</dbReference>
<dbReference type="InterPro" id="IPR000836">
    <property type="entry name" value="PRTase_dom"/>
</dbReference>
<dbReference type="STRING" id="868131.MSWAN_1839"/>
<keyword evidence="2" id="KW-0808">Transferase</keyword>
<dbReference type="OrthoDB" id="56536at2157"/>
<dbReference type="Gene3D" id="3.30.1310.20">
    <property type="entry name" value="PRTase-like"/>
    <property type="match status" value="1"/>
</dbReference>
<evidence type="ECO:0000259" key="1">
    <source>
        <dbReference type="Pfam" id="PF00156"/>
    </source>
</evidence>
<organism evidence="2 3">
    <name type="scientific">Methanobacterium paludis (strain DSM 25820 / JCM 18151 / SWAN1)</name>
    <dbReference type="NCBI Taxonomy" id="868131"/>
    <lineage>
        <taxon>Archaea</taxon>
        <taxon>Methanobacteriati</taxon>
        <taxon>Methanobacteriota</taxon>
        <taxon>Methanomada group</taxon>
        <taxon>Methanobacteria</taxon>
        <taxon>Methanobacteriales</taxon>
        <taxon>Methanobacteriaceae</taxon>
        <taxon>Methanobacterium</taxon>
    </lineage>
</organism>
<dbReference type="SUPFAM" id="SSF53271">
    <property type="entry name" value="PRTase-like"/>
    <property type="match status" value="1"/>
</dbReference>
<keyword evidence="3" id="KW-1185">Reference proteome</keyword>
<dbReference type="Pfam" id="PF00156">
    <property type="entry name" value="Pribosyltran"/>
    <property type="match status" value="1"/>
</dbReference>
<feature type="domain" description="Phosphoribosyltransferase" evidence="1">
    <location>
        <begin position="99"/>
        <end position="212"/>
    </location>
</feature>
<gene>
    <name evidence="2" type="ordered locus">MSWAN_1839</name>
</gene>
<sequence length="234" mass="25806">MVREFEDKLNGNIFDIPELRNQIGIFRDREHAGLVLSQMLASYKETDAIIFGIPAGGVPVAAPIAQKLKLDLDVAVVSKITLPWNTEAGYGAVAFDGTVQLNKGMISRMGLTDDDIKKGTEKASLKIKRRFKEFRENKLFLDLKNRPAVLVDDGIASGFTMLVAVEALKKAGARKIIVAVPTAHLDALEKVAPMVDEVYCANVRGGWGFAVAEAYHNWYDVDDEEVALILKKFQ</sequence>
<name>F6D4X9_METPW</name>